<keyword evidence="2" id="KW-1015">Disulfide bond</keyword>
<keyword evidence="3" id="KW-0325">Glycoprotein</keyword>
<dbReference type="Gene3D" id="2.10.90.10">
    <property type="entry name" value="Cystine-knot cytokines"/>
    <property type="match status" value="1"/>
</dbReference>
<dbReference type="GO" id="GO:0005615">
    <property type="term" value="C:extracellular space"/>
    <property type="evidence" value="ECO:0007669"/>
    <property type="project" value="UniProtKB-ARBA"/>
</dbReference>
<proteinExistence type="predicted"/>
<protein>
    <recommendedName>
        <fullName evidence="5">Spaetzle domain-containing protein</fullName>
    </recommendedName>
</protein>
<feature type="domain" description="Spaetzle" evidence="5">
    <location>
        <begin position="148"/>
        <end position="241"/>
    </location>
</feature>
<gene>
    <name evidence="6" type="ORF">TKK_017801</name>
</gene>
<feature type="signal peptide" evidence="4">
    <location>
        <begin position="1"/>
        <end position="26"/>
    </location>
</feature>
<feature type="chain" id="PRO_5044791955" description="Spaetzle domain-containing protein" evidence="4">
    <location>
        <begin position="27"/>
        <end position="276"/>
    </location>
</feature>
<sequence>MNLFSQGLNVRLLLIFLILISSKCTGIERGWRRWSRDDTSDLKFPEKSVSTRYGDGGDAADNIDKIVFPTDDVVSVDQPQSQQQQSPSKFVPRLAGNCEKSTFCEFAPNYPKDFVETNLRINSNKFLPSSDVVPNVVHRFNAGPEDASLCDSHETVVYPKVAQNKNNEWLFVVNHGNFTQGVRVETCVNENAECNLIEGFVEGYKTVCKQKYIYRQLVAVLPAGQIKQEMFRFPASCCCHIKFAGNSFMRFGGGGGIAAGGGSTAGGATTDRDKNS</sequence>
<reference evidence="6 7" key="1">
    <citation type="journal article" date="2024" name="bioRxiv">
        <title>A reference genome for Trichogramma kaykai: A tiny desert-dwelling parasitoid wasp with competing sex-ratio distorters.</title>
        <authorList>
            <person name="Culotta J."/>
            <person name="Lindsey A.R."/>
        </authorList>
    </citation>
    <scope>NUCLEOTIDE SEQUENCE [LARGE SCALE GENOMIC DNA]</scope>
    <source>
        <strain evidence="6 7">KSX58</strain>
    </source>
</reference>
<dbReference type="PANTHER" id="PTHR23199:SF12">
    <property type="entry name" value="NEUROTROPHIN 1-RELATED"/>
    <property type="match status" value="1"/>
</dbReference>
<evidence type="ECO:0000313" key="6">
    <source>
        <dbReference type="EMBL" id="KAL3386879.1"/>
    </source>
</evidence>
<evidence type="ECO:0000313" key="7">
    <source>
        <dbReference type="Proteomes" id="UP001627154"/>
    </source>
</evidence>
<accession>A0ABD2W1D3</accession>
<dbReference type="AlphaFoldDB" id="A0ABD2W1D3"/>
<evidence type="ECO:0000256" key="3">
    <source>
        <dbReference type="ARBA" id="ARBA00023180"/>
    </source>
</evidence>
<comment type="caution">
    <text evidence="6">The sequence shown here is derived from an EMBL/GenBank/DDBJ whole genome shotgun (WGS) entry which is preliminary data.</text>
</comment>
<keyword evidence="1 4" id="KW-0732">Signal</keyword>
<dbReference type="InterPro" id="IPR052444">
    <property type="entry name" value="Spz/Toll_ligand-like"/>
</dbReference>
<dbReference type="Proteomes" id="UP001627154">
    <property type="component" value="Unassembled WGS sequence"/>
</dbReference>
<dbReference type="SUPFAM" id="SSF57501">
    <property type="entry name" value="Cystine-knot cytokines"/>
    <property type="match status" value="1"/>
</dbReference>
<dbReference type="EMBL" id="JBJJXI010000143">
    <property type="protein sequence ID" value="KAL3386879.1"/>
    <property type="molecule type" value="Genomic_DNA"/>
</dbReference>
<name>A0ABD2W1D3_9HYME</name>
<dbReference type="PANTHER" id="PTHR23199">
    <property type="entry name" value="NEUROTROPHIN 1-RELATED"/>
    <property type="match status" value="1"/>
</dbReference>
<keyword evidence="7" id="KW-1185">Reference proteome</keyword>
<evidence type="ECO:0000256" key="1">
    <source>
        <dbReference type="ARBA" id="ARBA00022729"/>
    </source>
</evidence>
<evidence type="ECO:0000256" key="2">
    <source>
        <dbReference type="ARBA" id="ARBA00023157"/>
    </source>
</evidence>
<evidence type="ECO:0000256" key="4">
    <source>
        <dbReference type="SAM" id="SignalP"/>
    </source>
</evidence>
<dbReference type="InterPro" id="IPR029034">
    <property type="entry name" value="Cystine-knot_cytokine"/>
</dbReference>
<organism evidence="6 7">
    <name type="scientific">Trichogramma kaykai</name>
    <dbReference type="NCBI Taxonomy" id="54128"/>
    <lineage>
        <taxon>Eukaryota</taxon>
        <taxon>Metazoa</taxon>
        <taxon>Ecdysozoa</taxon>
        <taxon>Arthropoda</taxon>
        <taxon>Hexapoda</taxon>
        <taxon>Insecta</taxon>
        <taxon>Pterygota</taxon>
        <taxon>Neoptera</taxon>
        <taxon>Endopterygota</taxon>
        <taxon>Hymenoptera</taxon>
        <taxon>Apocrita</taxon>
        <taxon>Proctotrupomorpha</taxon>
        <taxon>Chalcidoidea</taxon>
        <taxon>Trichogrammatidae</taxon>
        <taxon>Trichogramma</taxon>
    </lineage>
</organism>
<evidence type="ECO:0000259" key="5">
    <source>
        <dbReference type="Pfam" id="PF16077"/>
    </source>
</evidence>
<dbReference type="FunFam" id="2.10.90.10:FF:000056">
    <property type="entry name" value="Protein spaetzle"/>
    <property type="match status" value="1"/>
</dbReference>
<dbReference type="Pfam" id="PF16077">
    <property type="entry name" value="Spaetzle"/>
    <property type="match status" value="1"/>
</dbReference>
<dbReference type="InterPro" id="IPR032104">
    <property type="entry name" value="Spaetzle"/>
</dbReference>